<dbReference type="OrthoDB" id="3145928at2759"/>
<dbReference type="PROSITE" id="PS00463">
    <property type="entry name" value="ZN2_CY6_FUNGAL_1"/>
    <property type="match status" value="1"/>
</dbReference>
<evidence type="ECO:0000256" key="5">
    <source>
        <dbReference type="ARBA" id="ARBA00023163"/>
    </source>
</evidence>
<dbReference type="AlphaFoldDB" id="A0A2T5LS42"/>
<keyword evidence="1" id="KW-0479">Metal-binding</keyword>
<dbReference type="InterPro" id="IPR036864">
    <property type="entry name" value="Zn2-C6_fun-type_DNA-bd_sf"/>
</dbReference>
<evidence type="ECO:0000313" key="9">
    <source>
        <dbReference type="Proteomes" id="UP000244073"/>
    </source>
</evidence>
<gene>
    <name evidence="8" type="ORF">P175DRAFT_0558663</name>
</gene>
<feature type="domain" description="Zn(2)-C6 fungal-type" evidence="7">
    <location>
        <begin position="19"/>
        <end position="49"/>
    </location>
</feature>
<evidence type="ECO:0000256" key="2">
    <source>
        <dbReference type="ARBA" id="ARBA00022833"/>
    </source>
</evidence>
<dbReference type="PROSITE" id="PS50048">
    <property type="entry name" value="ZN2_CY6_FUNGAL_2"/>
    <property type="match status" value="1"/>
</dbReference>
<accession>A0A2T5LS42</accession>
<keyword evidence="2" id="KW-0862">Zinc</keyword>
<proteinExistence type="predicted"/>
<dbReference type="GO" id="GO:0003677">
    <property type="term" value="F:DNA binding"/>
    <property type="evidence" value="ECO:0007669"/>
    <property type="project" value="UniProtKB-KW"/>
</dbReference>
<dbReference type="PANTHER" id="PTHR36206:SF14">
    <property type="entry name" value="ZN(2)-C6 FUNGAL-TYPE DOMAIN-CONTAINING PROTEIN-RELATED"/>
    <property type="match status" value="1"/>
</dbReference>
<dbReference type="GeneID" id="63817743"/>
<sequence>MSADMIQKGRIGSLKSRTGCKTCKIRRVKCGEEKPRCLRCASTGRQCDYATVNLSLSRGQPPRVHRGLSTVSPVHRERRAFEYYFFHAAPSLSDALDLGFWRGTVLQICGHEPAVWDAIAALSTFYEHPPSVGWPGLYRIQHTDRLPPPQSRNHRDALTWYTRSLRKIQQQIQRGIADLTVVLVSCVLFMCIESLQGNIKAALALYHQGAQLMNGASADTRETSLLKATLAPVFVRVGTLVTIFDGVAPLPDRLPSPRTLESRFSSLPDARITLYSLVTDWKIFDCDSVVVHQQKSTTFISPDTLRRLQTRQQALEGGLLAWHRRFCGMDAVVQYNKSSSLMSEDAAAIHAGSPSGIIAILLMTYLSALILTRTALTPAETVYDAHETDFAKILAHAPAALASTAVDNGYQPPFVFDMGIGLPLFITILKCRSPTIRRQALRLLGQAPAIQGMYICHSAAGLLALVVAIEERGPSCSQEDLSVASLLERVGRVPRDGERIFALRAAPWSSAGGETCTALQYSRRECINGKMAVIDEMIVLPASSPWKKLTIL</sequence>
<dbReference type="GO" id="GO:0000981">
    <property type="term" value="F:DNA-binding transcription factor activity, RNA polymerase II-specific"/>
    <property type="evidence" value="ECO:0007669"/>
    <property type="project" value="InterPro"/>
</dbReference>
<comment type="caution">
    <text evidence="8">The sequence shown here is derived from an EMBL/GenBank/DDBJ whole genome shotgun (WGS) entry which is preliminary data.</text>
</comment>
<dbReference type="RefSeq" id="XP_040750486.1">
    <property type="nucleotide sequence ID" value="XM_040900859.1"/>
</dbReference>
<evidence type="ECO:0000313" key="8">
    <source>
        <dbReference type="EMBL" id="PTU19094.1"/>
    </source>
</evidence>
<evidence type="ECO:0000256" key="1">
    <source>
        <dbReference type="ARBA" id="ARBA00022723"/>
    </source>
</evidence>
<dbReference type="Pfam" id="PF11951">
    <property type="entry name" value="Fungal_trans_2"/>
    <property type="match status" value="1"/>
</dbReference>
<evidence type="ECO:0000259" key="7">
    <source>
        <dbReference type="PROSITE" id="PS50048"/>
    </source>
</evidence>
<keyword evidence="6" id="KW-0539">Nucleus</keyword>
<dbReference type="PANTHER" id="PTHR36206">
    <property type="entry name" value="ASPERCRYPTIN BIOSYNTHESIS CLUSTER-SPECIFIC TRANSCRIPTION REGULATOR ATNN-RELATED"/>
    <property type="match status" value="1"/>
</dbReference>
<dbReference type="EMBL" id="MSFN02000006">
    <property type="protein sequence ID" value="PTU19094.1"/>
    <property type="molecule type" value="Genomic_DNA"/>
</dbReference>
<name>A0A2T5LS42_9EURO</name>
<dbReference type="Pfam" id="PF00172">
    <property type="entry name" value="Zn_clus"/>
    <property type="match status" value="1"/>
</dbReference>
<dbReference type="VEuPathDB" id="FungiDB:P175DRAFT_0558663"/>
<evidence type="ECO:0000256" key="4">
    <source>
        <dbReference type="ARBA" id="ARBA00023125"/>
    </source>
</evidence>
<dbReference type="CDD" id="cd00067">
    <property type="entry name" value="GAL4"/>
    <property type="match status" value="1"/>
</dbReference>
<dbReference type="InterPro" id="IPR001138">
    <property type="entry name" value="Zn2Cys6_DnaBD"/>
</dbReference>
<dbReference type="GO" id="GO:0008270">
    <property type="term" value="F:zinc ion binding"/>
    <property type="evidence" value="ECO:0007669"/>
    <property type="project" value="InterPro"/>
</dbReference>
<protein>
    <recommendedName>
        <fullName evidence="7">Zn(2)-C6 fungal-type domain-containing protein</fullName>
    </recommendedName>
</protein>
<organism evidence="8 9">
    <name type="scientific">Aspergillus ochraceoroseus IBT 24754</name>
    <dbReference type="NCBI Taxonomy" id="1392256"/>
    <lineage>
        <taxon>Eukaryota</taxon>
        <taxon>Fungi</taxon>
        <taxon>Dikarya</taxon>
        <taxon>Ascomycota</taxon>
        <taxon>Pezizomycotina</taxon>
        <taxon>Eurotiomycetes</taxon>
        <taxon>Eurotiomycetidae</taxon>
        <taxon>Eurotiales</taxon>
        <taxon>Aspergillaceae</taxon>
        <taxon>Aspergillus</taxon>
        <taxon>Aspergillus subgen. Nidulantes</taxon>
    </lineage>
</organism>
<keyword evidence="5" id="KW-0804">Transcription</keyword>
<dbReference type="InterPro" id="IPR021858">
    <property type="entry name" value="Fun_TF"/>
</dbReference>
<dbReference type="SUPFAM" id="SSF57701">
    <property type="entry name" value="Zn2/Cys6 DNA-binding domain"/>
    <property type="match status" value="1"/>
</dbReference>
<keyword evidence="4" id="KW-0238">DNA-binding</keyword>
<dbReference type="Proteomes" id="UP000244073">
    <property type="component" value="Unassembled WGS sequence"/>
</dbReference>
<dbReference type="Gene3D" id="4.10.240.10">
    <property type="entry name" value="Zn(2)-C6 fungal-type DNA-binding domain"/>
    <property type="match status" value="1"/>
</dbReference>
<evidence type="ECO:0000256" key="6">
    <source>
        <dbReference type="ARBA" id="ARBA00023242"/>
    </source>
</evidence>
<dbReference type="InterPro" id="IPR052360">
    <property type="entry name" value="Transcr_Regulatory_Proteins"/>
</dbReference>
<dbReference type="SMART" id="SM00066">
    <property type="entry name" value="GAL4"/>
    <property type="match status" value="1"/>
</dbReference>
<keyword evidence="3" id="KW-0805">Transcription regulation</keyword>
<reference evidence="8 9" key="1">
    <citation type="journal article" date="2018" name="Proc. Natl. Acad. Sci. U.S.A.">
        <title>Linking secondary metabolites to gene clusters through genome sequencing of six diverse Aspergillus species.</title>
        <authorList>
            <person name="Kaerboelling I."/>
            <person name="Vesth T.C."/>
            <person name="Frisvad J.C."/>
            <person name="Nybo J.L."/>
            <person name="Theobald S."/>
            <person name="Kuo A."/>
            <person name="Bowyer P."/>
            <person name="Matsuda Y."/>
            <person name="Mondo S."/>
            <person name="Lyhne E.K."/>
            <person name="Kogle M.E."/>
            <person name="Clum A."/>
            <person name="Lipzen A."/>
            <person name="Salamov A."/>
            <person name="Ngan C.Y."/>
            <person name="Daum C."/>
            <person name="Chiniquy J."/>
            <person name="Barry K."/>
            <person name="LaButti K."/>
            <person name="Haridas S."/>
            <person name="Simmons B.A."/>
            <person name="Magnuson J.K."/>
            <person name="Mortensen U.H."/>
            <person name="Larsen T.O."/>
            <person name="Grigoriev I.V."/>
            <person name="Baker S.E."/>
            <person name="Andersen M.R."/>
        </authorList>
    </citation>
    <scope>NUCLEOTIDE SEQUENCE [LARGE SCALE GENOMIC DNA]</scope>
    <source>
        <strain evidence="8 9">IBT 24754</strain>
    </source>
</reference>
<evidence type="ECO:0000256" key="3">
    <source>
        <dbReference type="ARBA" id="ARBA00023015"/>
    </source>
</evidence>